<dbReference type="NCBIfam" id="NF047352">
    <property type="entry name" value="P_loop_sacsin"/>
    <property type="match status" value="1"/>
</dbReference>
<accession>A0ABN1UBD0</accession>
<evidence type="ECO:0000313" key="2">
    <source>
        <dbReference type="EMBL" id="GAA1129506.1"/>
    </source>
</evidence>
<feature type="domain" description="Protein NO VEIN C-terminal" evidence="1">
    <location>
        <begin position="491"/>
        <end position="570"/>
    </location>
</feature>
<name>A0ABN1UBD0_9ACTN</name>
<dbReference type="EMBL" id="BAAAJE010000002">
    <property type="protein sequence ID" value="GAA1129506.1"/>
    <property type="molecule type" value="Genomic_DNA"/>
</dbReference>
<keyword evidence="3" id="KW-1185">Reference proteome</keyword>
<dbReference type="InterPro" id="IPR052957">
    <property type="entry name" value="Auxin_embryo_med"/>
</dbReference>
<organism evidence="2 3">
    <name type="scientific">Nocardioides aquiterrae</name>
    <dbReference type="NCBI Taxonomy" id="203799"/>
    <lineage>
        <taxon>Bacteria</taxon>
        <taxon>Bacillati</taxon>
        <taxon>Actinomycetota</taxon>
        <taxon>Actinomycetes</taxon>
        <taxon>Propionibacteriales</taxon>
        <taxon>Nocardioidaceae</taxon>
        <taxon>Nocardioides</taxon>
    </lineage>
</organism>
<evidence type="ECO:0000259" key="1">
    <source>
        <dbReference type="Pfam" id="PF13020"/>
    </source>
</evidence>
<dbReference type="Gene3D" id="3.30.565.10">
    <property type="entry name" value="Histidine kinase-like ATPase, C-terminal domain"/>
    <property type="match status" value="1"/>
</dbReference>
<protein>
    <recommendedName>
        <fullName evidence="1">Protein NO VEIN C-terminal domain-containing protein</fullName>
    </recommendedName>
</protein>
<dbReference type="InterPro" id="IPR024975">
    <property type="entry name" value="NOV_C"/>
</dbReference>
<dbReference type="RefSeq" id="WP_343905653.1">
    <property type="nucleotide sequence ID" value="NZ_BAAAJE010000002.1"/>
</dbReference>
<sequence>MTRLIDDVSSLRAQLIREHAQAPGLFREMAQVENLLAETYRSRVLYELLQNSDDAGSTVVKVDVAGQSLSWTNDGRPFDAADIEALCRSASSTKRRGGASIGYRGIGFKAVAAVASRVKVRSAGVALHFDRIAAANELGSSPDETPLLRVPAIVETSPDGLGSEFTLHLNEGAVDQLILDPIALLFLRNVVSVQLTRNGRTETIDCTRHPGRVELRVDGRMASFHRIADGDIEVLIPADPQAESMAGRRGRFCCFLPLDDELSLPVIASGPVLTDPSRTHATLADLDTQRVLSSIGALVGQLLVDVKEDASQQLWELLVQGEDLRGVVLEGSGSIGARVLTGAKAWLNTAEWPFSFSEVPLEESDVQNVFPNGAPIALYRESVASAARSLRTVFGAPTLRAGDLAATADPSRLSDATRTRLARRLVESARVEGRSLTAAEQAIVGKSPGPVPVTALGQPADSSTAPGAGATGHVAESFSGAIARWRAAEIAVMEHLNQRGWKLTDVSRQNVGYDLDGLAVDGHPVHVEVKKVESKDSRFALTNNEMSVMVGASSRYLLAIVIGDGPSAQLAILDPLLDQVPRERVCRRWEWEYTDWSRFVELVS</sequence>
<proteinExistence type="predicted"/>
<dbReference type="InterPro" id="IPR036890">
    <property type="entry name" value="HATPase_C_sf"/>
</dbReference>
<comment type="caution">
    <text evidence="2">The sequence shown here is derived from an EMBL/GenBank/DDBJ whole genome shotgun (WGS) entry which is preliminary data.</text>
</comment>
<reference evidence="2 3" key="1">
    <citation type="journal article" date="2019" name="Int. J. Syst. Evol. Microbiol.">
        <title>The Global Catalogue of Microorganisms (GCM) 10K type strain sequencing project: providing services to taxonomists for standard genome sequencing and annotation.</title>
        <authorList>
            <consortium name="The Broad Institute Genomics Platform"/>
            <consortium name="The Broad Institute Genome Sequencing Center for Infectious Disease"/>
            <person name="Wu L."/>
            <person name="Ma J."/>
        </authorList>
    </citation>
    <scope>NUCLEOTIDE SEQUENCE [LARGE SCALE GENOMIC DNA]</scope>
    <source>
        <strain evidence="2 3">JCM 11813</strain>
    </source>
</reference>
<evidence type="ECO:0000313" key="3">
    <source>
        <dbReference type="Proteomes" id="UP001499979"/>
    </source>
</evidence>
<dbReference type="PANTHER" id="PTHR32387:SF0">
    <property type="entry name" value="PROTEIN NO VEIN"/>
    <property type="match status" value="1"/>
</dbReference>
<dbReference type="PANTHER" id="PTHR32387">
    <property type="entry name" value="WU:FJ29H11"/>
    <property type="match status" value="1"/>
</dbReference>
<dbReference type="Pfam" id="PF13020">
    <property type="entry name" value="NOV_C"/>
    <property type="match status" value="1"/>
</dbReference>
<gene>
    <name evidence="2" type="ORF">GCM10009606_06690</name>
</gene>
<dbReference type="SUPFAM" id="SSF55874">
    <property type="entry name" value="ATPase domain of HSP90 chaperone/DNA topoisomerase II/histidine kinase"/>
    <property type="match status" value="1"/>
</dbReference>
<dbReference type="Proteomes" id="UP001499979">
    <property type="component" value="Unassembled WGS sequence"/>
</dbReference>